<dbReference type="InterPro" id="IPR011050">
    <property type="entry name" value="Pectin_lyase_fold/virulence"/>
</dbReference>
<dbReference type="Proteomes" id="UP000285190">
    <property type="component" value="Unassembled WGS sequence"/>
</dbReference>
<feature type="compositionally biased region" description="Gly residues" evidence="4">
    <location>
        <begin position="1631"/>
        <end position="1732"/>
    </location>
</feature>
<gene>
    <name evidence="7" type="ORF">D3870_04170</name>
</gene>
<keyword evidence="3 5" id="KW-0732">Signal</keyword>
<feature type="compositionally biased region" description="Gly residues" evidence="4">
    <location>
        <begin position="1402"/>
        <end position="1411"/>
    </location>
</feature>
<dbReference type="PANTHER" id="PTHR12338:SF8">
    <property type="entry name" value="HEME_HEMOPEXIN-BINDING PROTEIN"/>
    <property type="match status" value="1"/>
</dbReference>
<dbReference type="EMBL" id="QYUN01000002">
    <property type="protein sequence ID" value="RJG05318.1"/>
    <property type="molecule type" value="Genomic_DNA"/>
</dbReference>
<evidence type="ECO:0000256" key="2">
    <source>
        <dbReference type="ARBA" id="ARBA00022525"/>
    </source>
</evidence>
<evidence type="ECO:0000313" key="7">
    <source>
        <dbReference type="EMBL" id="RJG05318.1"/>
    </source>
</evidence>
<dbReference type="SUPFAM" id="SSF51126">
    <property type="entry name" value="Pectin lyase-like"/>
    <property type="match status" value="1"/>
</dbReference>
<comment type="caution">
    <text evidence="7">The sequence shown here is derived from an EMBL/GenBank/DDBJ whole genome shotgun (WGS) entry which is preliminary data.</text>
</comment>
<evidence type="ECO:0000256" key="5">
    <source>
        <dbReference type="SAM" id="SignalP"/>
    </source>
</evidence>
<keyword evidence="2" id="KW-0964">Secreted</keyword>
<feature type="compositionally biased region" description="Pro residues" evidence="4">
    <location>
        <begin position="1419"/>
        <end position="1432"/>
    </location>
</feature>
<feature type="domain" description="Filamentous haemagglutinin FhaB/tRNA nuclease CdiA-like TPS" evidence="6">
    <location>
        <begin position="26"/>
        <end position="139"/>
    </location>
</feature>
<dbReference type="NCBIfam" id="TIGR01901">
    <property type="entry name" value="adhes_NPXG"/>
    <property type="match status" value="1"/>
</dbReference>
<feature type="compositionally biased region" description="Gly residues" evidence="4">
    <location>
        <begin position="1437"/>
        <end position="1624"/>
    </location>
</feature>
<feature type="signal peptide" evidence="5">
    <location>
        <begin position="1"/>
        <end position="27"/>
    </location>
</feature>
<name>A0A418WYI9_9BURK</name>
<keyword evidence="8" id="KW-1185">Reference proteome</keyword>
<protein>
    <submittedName>
        <fullName evidence="7">Filamentous hemagglutinin N-terminal domain-containing protein</fullName>
    </submittedName>
</protein>
<accession>A0A418WYI9</accession>
<dbReference type="InterPro" id="IPR050909">
    <property type="entry name" value="Bact_Autotransporter_VF"/>
</dbReference>
<reference evidence="7 8" key="1">
    <citation type="submission" date="2018-09" db="EMBL/GenBank/DDBJ databases">
        <authorList>
            <person name="Zhu H."/>
        </authorList>
    </citation>
    <scope>NUCLEOTIDE SEQUENCE [LARGE SCALE GENOMIC DNA]</scope>
    <source>
        <strain evidence="7 8">K2R10-39</strain>
    </source>
</reference>
<sequence length="1792" mass="174632">MSVQAFKPIKRSLVIGLALAYPGFAHAQLPSGGTLVGGSANYGQTDAQHQVINQSSSKAIIDWQSFSIGAGNSVRINQPDSSSVLLNRVTGNQASTILGSMSANGQVFLVNPYGVYFGAGASVDVAGLLATTMKIRNDDFMAGRYVFSSDNASSIRREVINAGVLKAREGGYVVLAGDYAANSGIIQAKLGTAVLASGSKMTVDIKGDSLINFAVNEKTLADLSGVDNSGQMLADGGRAIMTAAVARDLATAAVNNSGLIQAQTMVEREGGIYLSANGGNTLVSGTLDASGKAAGQKGGRIDVLGDKVALVDAATLDASGDAGGGTVHVGGSFQGNGPLPNARTAYVGKDAQIRADALNNGNGGQVVVWADEQTRYYGNISAKGGAQSGDGGNVEVSGKAVLDFNGSVNTLAANGKAGNLLLDPADITISNAADSDISTTSPFGDLSNNGGTSVLKVSTLQNALANGNVTVTTSTSSGTAPNGGTITVDDSISWSTVNQLQLKADNRIQLNANVSGAAGTLWLDAANGATQKAGTTITAKSLLLTGAGNWDLGGFGAGSAPTSFNEVGTLAANLNGGLLRFSNNRSFTVGSVSGTNGINQANGDTRLYLQRNSGTLTLAQNINTGTLAIDAVNGAAQNASTTITANSLLLTGGGNWDLGGFGAGSTPTSFNGVGTLAANLNGGLLRFSNNKSLTVGAVNGTNGINHANGDSRLYLNGALTLAQGIDSGSIFIRASGGTTQTGGSIRASNLALTGGAVNLNQVGNQVGTIAADINGAFSFTNAGALTVGDPYGVKGIKTGNHNVTIRTGDAAGYDPEKLPDGSTNPASLTLNQSIDAGSAGISLIAGSGGVYQRRDMDSATGKPKVEGSLIASTLLLQGNNPNSVVPFVLNNANNRVGVLAARTNGSISYAGGSLTIASIGGVSGITTTSNTIVKPAGVNASGQPTPDIYNDNNVSLSIGGNIWINENINAAASNGTNSVTIGMGGDFTASTAAGKRINANSLGVVGDDMQGTFQLTTNVASLSAGGGKLMVIDNSAYTGNLTGLGLGASAGSATAPSGSGSVTVSGSDKPIGDFYLTTGGGLSIIKLNSKGKNLLLRSNSLDIVLDATTADGARIMLQPYNLSNRVGVNNANESGFNADTHYSGDTLLKFKNPTATFFIGTPQNVILNDSSVDAAAKNTLTGDMHIGADGAFNLGYRSLSAQTSGNMVAYSVGPLYNLRLAAPKLDLYSFDTFGNQIHLFSNNLRLLGTALDYKNPNKPEITLRSLDDNTVWIGNGLDNKPYEPHFLSADIVKLPDYSTIIISGSTDFPFPSGGPGNGDIHIPWNDSFGAKLGNRKLLLSTGNKIYTYSNTPTFTKKEDGGKSGGLWQGCQDLAGCQGTNPSPYPDPTPPDGGDNGDTDGPGSPGNPGKPGGSDCAGCPPAPPDTNPYPPATTTPGNGSGNNGSGSGLPGNGTGSDGDGGGDGGAGDDGGGAGDNGAGDGSGDPGGGGNGAGNDTGGDGDGDGGAGNGDGGVGDGSNGAGDGGGDGGANTGGGGDGDNGAGNGSGGAGDGDTGTGDGGAGNGDNGAGDGGAGNGDGSNGAGDGGGDGGASTGGGGDGDNGAGNGSGGAGGGDAGTGIGDGGAGNGDNDAGNGSGGAGDGGAGNGSGGAGDGSGNAGDGGGDNGVNPAGGGTGDGGADNGSGGTADGDAGMGNGANAGGNAGAGDGDAGSGDGGAGTASGGHADGGADSGNGSGDQPNAFAPSSVDVSCGDISAARKEERASDQPNKGLVEIRNAGLKLQDPCAKQPEQGSSR</sequence>
<evidence type="ECO:0000256" key="3">
    <source>
        <dbReference type="ARBA" id="ARBA00022729"/>
    </source>
</evidence>
<dbReference type="Pfam" id="PF05860">
    <property type="entry name" value="TPS"/>
    <property type="match status" value="1"/>
</dbReference>
<feature type="region of interest" description="Disordered" evidence="4">
    <location>
        <begin position="1349"/>
        <end position="1792"/>
    </location>
</feature>
<evidence type="ECO:0000256" key="1">
    <source>
        <dbReference type="ARBA" id="ARBA00004613"/>
    </source>
</evidence>
<dbReference type="GO" id="GO:0005576">
    <property type="term" value="C:extracellular region"/>
    <property type="evidence" value="ECO:0007669"/>
    <property type="project" value="UniProtKB-SubCell"/>
</dbReference>
<dbReference type="PRINTS" id="PR01228">
    <property type="entry name" value="EGGSHELL"/>
</dbReference>
<dbReference type="SMART" id="SM00912">
    <property type="entry name" value="Haemagg_act"/>
    <property type="match status" value="1"/>
</dbReference>
<dbReference type="InterPro" id="IPR012334">
    <property type="entry name" value="Pectin_lyas_fold"/>
</dbReference>
<dbReference type="PANTHER" id="PTHR12338">
    <property type="entry name" value="AUTOTRANSPORTER"/>
    <property type="match status" value="1"/>
</dbReference>
<evidence type="ECO:0000313" key="8">
    <source>
        <dbReference type="Proteomes" id="UP000285190"/>
    </source>
</evidence>
<dbReference type="InterPro" id="IPR008638">
    <property type="entry name" value="FhaB/CdiA-like_TPS"/>
</dbReference>
<evidence type="ECO:0000259" key="6">
    <source>
        <dbReference type="SMART" id="SM00912"/>
    </source>
</evidence>
<feature type="chain" id="PRO_5019175959" evidence="5">
    <location>
        <begin position="28"/>
        <end position="1792"/>
    </location>
</feature>
<evidence type="ECO:0000256" key="4">
    <source>
        <dbReference type="SAM" id="MobiDB-lite"/>
    </source>
</evidence>
<organism evidence="7 8">
    <name type="scientific">Noviherbaspirillum cavernae</name>
    <dbReference type="NCBI Taxonomy" id="2320862"/>
    <lineage>
        <taxon>Bacteria</taxon>
        <taxon>Pseudomonadati</taxon>
        <taxon>Pseudomonadota</taxon>
        <taxon>Betaproteobacteria</taxon>
        <taxon>Burkholderiales</taxon>
        <taxon>Oxalobacteraceae</taxon>
        <taxon>Noviherbaspirillum</taxon>
    </lineage>
</organism>
<comment type="subcellular location">
    <subcellularLocation>
        <location evidence="1">Secreted</location>
    </subcellularLocation>
</comment>
<dbReference type="Gene3D" id="2.160.20.10">
    <property type="entry name" value="Single-stranded right-handed beta-helix, Pectin lyase-like"/>
    <property type="match status" value="1"/>
</dbReference>
<proteinExistence type="predicted"/>